<evidence type="ECO:0000313" key="2">
    <source>
        <dbReference type="Proteomes" id="UP000325787"/>
    </source>
</evidence>
<protein>
    <recommendedName>
        <fullName evidence="3">VWA domain-containing protein</fullName>
    </recommendedName>
</protein>
<dbReference type="Gene3D" id="3.40.50.410">
    <property type="entry name" value="von Willebrand factor, type A domain"/>
    <property type="match status" value="1"/>
</dbReference>
<dbReference type="Proteomes" id="UP000325787">
    <property type="component" value="Chromosome"/>
</dbReference>
<dbReference type="AlphaFoldDB" id="A0A5Q0GUD5"/>
<sequence length="193" mass="20518">MGSDVLPCYVVCDVSPSMTDHIDEVNAGLREFRGAVHADPSAATRIRVCVVGFAAAPTVLQPLRPATEPVELSASGTRAGTNFAPAFTLLRELIADDVRTLKAHRLRVHRPVVFFTSDGRSADPATWPRAFAALADPAWPARPTVVAFGLGAADRGTLDRIGTSRVFLGQDGIRLGTALAVSVTWTARSSDRV</sequence>
<accession>A0A5Q0GUD5</accession>
<dbReference type="SUPFAM" id="SSF53300">
    <property type="entry name" value="vWA-like"/>
    <property type="match status" value="1"/>
</dbReference>
<name>A0A5Q0GUD5_SACSY</name>
<dbReference type="RefSeq" id="WP_033430030.1">
    <property type="nucleotide sequence ID" value="NZ_CP034550.1"/>
</dbReference>
<dbReference type="EMBL" id="CP034550">
    <property type="protein sequence ID" value="QFZ16982.1"/>
    <property type="molecule type" value="Genomic_DNA"/>
</dbReference>
<keyword evidence="2" id="KW-1185">Reference proteome</keyword>
<gene>
    <name evidence="1" type="ORF">EKG83_05435</name>
</gene>
<proteinExistence type="predicted"/>
<dbReference type="OrthoDB" id="9806395at2"/>
<organism evidence="1 2">
    <name type="scientific">Saccharothrix syringae</name>
    <name type="common">Nocardiopsis syringae</name>
    <dbReference type="NCBI Taxonomy" id="103733"/>
    <lineage>
        <taxon>Bacteria</taxon>
        <taxon>Bacillati</taxon>
        <taxon>Actinomycetota</taxon>
        <taxon>Actinomycetes</taxon>
        <taxon>Pseudonocardiales</taxon>
        <taxon>Pseudonocardiaceae</taxon>
        <taxon>Saccharothrix</taxon>
    </lineage>
</organism>
<reference evidence="2" key="1">
    <citation type="journal article" date="2021" name="Curr. Microbiol.">
        <title>Complete genome of nocamycin-producing strain Saccharothrix syringae NRRL B-16468 reveals the biosynthetic potential for secondary metabolites.</title>
        <authorList>
            <person name="Mo X."/>
            <person name="Yang S."/>
        </authorList>
    </citation>
    <scope>NUCLEOTIDE SEQUENCE [LARGE SCALE GENOMIC DNA]</scope>
    <source>
        <strain evidence="2">ATCC 51364 / DSM 43886 / JCM 6844 / KCTC 9398 / NBRC 14523 / NRRL B-16468 / INA 2240</strain>
    </source>
</reference>
<dbReference type="KEGG" id="ssyi:EKG83_05435"/>
<dbReference type="InterPro" id="IPR036465">
    <property type="entry name" value="vWFA_dom_sf"/>
</dbReference>
<evidence type="ECO:0000313" key="1">
    <source>
        <dbReference type="EMBL" id="QFZ16982.1"/>
    </source>
</evidence>
<evidence type="ECO:0008006" key="3">
    <source>
        <dbReference type="Google" id="ProtNLM"/>
    </source>
</evidence>